<evidence type="ECO:0000256" key="1">
    <source>
        <dbReference type="ARBA" id="ARBA00034120"/>
    </source>
</evidence>
<dbReference type="Pfam" id="PF00078">
    <property type="entry name" value="RVT_1"/>
    <property type="match status" value="1"/>
</dbReference>
<keyword evidence="3" id="KW-0548">Nucleotidyltransferase</keyword>
<dbReference type="PROSITE" id="PS50878">
    <property type="entry name" value="RT_POL"/>
    <property type="match status" value="1"/>
</dbReference>
<feature type="domain" description="Reverse transcriptase" evidence="2">
    <location>
        <begin position="52"/>
        <end position="280"/>
    </location>
</feature>
<dbReference type="InterPro" id="IPR030931">
    <property type="entry name" value="Group_II_RT_mat"/>
</dbReference>
<dbReference type="AlphaFoldDB" id="A0A4Q5K4T3"/>
<dbReference type="EC" id="2.7.7.49" evidence="3"/>
<dbReference type="InterPro" id="IPR043128">
    <property type="entry name" value="Rev_trsase/Diguanyl_cyclase"/>
</dbReference>
<dbReference type="InterPro" id="IPR000477">
    <property type="entry name" value="RT_dom"/>
</dbReference>
<keyword evidence="3" id="KW-0695">RNA-directed DNA polymerase</keyword>
<dbReference type="RefSeq" id="WP_130088436.1">
    <property type="nucleotide sequence ID" value="NZ_SEZJ01000045.1"/>
</dbReference>
<dbReference type="PANTHER" id="PTHR34047:SF8">
    <property type="entry name" value="PROTEIN YKFC"/>
    <property type="match status" value="1"/>
</dbReference>
<dbReference type="InterPro" id="IPR043502">
    <property type="entry name" value="DNA/RNA_pol_sf"/>
</dbReference>
<comment type="caution">
    <text evidence="3">The sequence shown here is derived from an EMBL/GenBank/DDBJ whole genome shotgun (WGS) entry which is preliminary data.</text>
</comment>
<dbReference type="Proteomes" id="UP000293465">
    <property type="component" value="Unassembled WGS sequence"/>
</dbReference>
<dbReference type="InterPro" id="IPR051083">
    <property type="entry name" value="GrpII_Intron_Splice-Mob/Def"/>
</dbReference>
<reference evidence="3 4" key="1">
    <citation type="submission" date="2019-02" db="EMBL/GenBank/DDBJ databases">
        <title>Genome sequences of Aliivibrio finisterrensis strains from farmed Atlantic salmon.</title>
        <authorList>
            <person name="Bowman J.P."/>
        </authorList>
    </citation>
    <scope>NUCLEOTIDE SEQUENCE [LARGE SCALE GENOMIC DNA]</scope>
    <source>
        <strain evidence="3 4">A32</strain>
    </source>
</reference>
<dbReference type="PANTHER" id="PTHR34047">
    <property type="entry name" value="NUCLEAR INTRON MATURASE 1, MITOCHONDRIAL-RELATED"/>
    <property type="match status" value="1"/>
</dbReference>
<evidence type="ECO:0000313" key="4">
    <source>
        <dbReference type="Proteomes" id="UP000293465"/>
    </source>
</evidence>
<dbReference type="SUPFAM" id="SSF56672">
    <property type="entry name" value="DNA/RNA polymerases"/>
    <property type="match status" value="1"/>
</dbReference>
<protein>
    <submittedName>
        <fullName evidence="3">Group II intron reverse transcriptase/maturase</fullName>
        <ecNumber evidence="3">2.7.7.49</ecNumber>
    </submittedName>
</protein>
<evidence type="ECO:0000259" key="2">
    <source>
        <dbReference type="PROSITE" id="PS50878"/>
    </source>
</evidence>
<accession>A0A4Q5K4T3</accession>
<proteinExistence type="inferred from homology"/>
<dbReference type="NCBIfam" id="TIGR04416">
    <property type="entry name" value="group_II_RT_mat"/>
    <property type="match status" value="1"/>
</dbReference>
<comment type="similarity">
    <text evidence="1">Belongs to the bacterial reverse transcriptase family.</text>
</comment>
<dbReference type="GO" id="GO:0003964">
    <property type="term" value="F:RNA-directed DNA polymerase activity"/>
    <property type="evidence" value="ECO:0007669"/>
    <property type="project" value="UniProtKB-KW"/>
</dbReference>
<dbReference type="CDD" id="cd01651">
    <property type="entry name" value="RT_G2_intron"/>
    <property type="match status" value="1"/>
</dbReference>
<sequence length="421" mass="48497">MRVHYSLYGRMLSLQALYVAYKQVRKNGGAAGIDGQRIDDFTQNLEVELRKLLLELQEKRYQARPVKRVEIAKDDGGIRLLGIPTVRDRIVQQCLTNIMTPIFDPNFHPSSYGYRVGRSCHQAISKATLFIRKYNKRHVVDMDLSKCFDMLDHDLIIKFVRKRIVDGSILGLIRQFLKSGVMVGENWQNSVIGSPQGGVISPLLANIYLDEFDQEMMRRKHRIVRYADDILIFCTSKKGAENALKVASHILEVTLKLKVNERKTHIAHSDTGIKFLGVEIFTNYTAIQEKKLKTLKAKVRQLTKRNGGLNLARVLKQLNPVLRGFVNYFKIANITSTLKSLAAWIRRRLRAVQMSLWKKPCRLHRRLKQLKYKPPFKSIKMDSWRNSASPLASYAMPNQWFKNLGLYSIDEVKTGVLASFY</sequence>
<gene>
    <name evidence="3" type="primary">ltrA</name>
    <name evidence="3" type="ORF">ERW49_19160</name>
</gene>
<dbReference type="InterPro" id="IPR013597">
    <property type="entry name" value="Mat_intron_G2"/>
</dbReference>
<dbReference type="Gene3D" id="3.30.70.270">
    <property type="match status" value="1"/>
</dbReference>
<dbReference type="Pfam" id="PF08388">
    <property type="entry name" value="GIIM"/>
    <property type="match status" value="1"/>
</dbReference>
<dbReference type="GeneID" id="56277172"/>
<dbReference type="OrthoDB" id="9793236at2"/>
<evidence type="ECO:0000313" key="3">
    <source>
        <dbReference type="EMBL" id="RYU39562.1"/>
    </source>
</evidence>
<keyword evidence="3" id="KW-0808">Transferase</keyword>
<dbReference type="EMBL" id="SEZJ01000045">
    <property type="protein sequence ID" value="RYU39562.1"/>
    <property type="molecule type" value="Genomic_DNA"/>
</dbReference>
<organism evidence="3 4">
    <name type="scientific">Aliivibrio finisterrensis</name>
    <dbReference type="NCBI Taxonomy" id="511998"/>
    <lineage>
        <taxon>Bacteria</taxon>
        <taxon>Pseudomonadati</taxon>
        <taxon>Pseudomonadota</taxon>
        <taxon>Gammaproteobacteria</taxon>
        <taxon>Vibrionales</taxon>
        <taxon>Vibrionaceae</taxon>
        <taxon>Aliivibrio</taxon>
    </lineage>
</organism>
<name>A0A4Q5K4T3_9GAMM</name>